<evidence type="ECO:0000256" key="2">
    <source>
        <dbReference type="SAM" id="MobiDB-lite"/>
    </source>
</evidence>
<keyword evidence="4" id="KW-1185">Reference proteome</keyword>
<dbReference type="InterPro" id="IPR005531">
    <property type="entry name" value="Asp23"/>
</dbReference>
<evidence type="ECO:0000313" key="4">
    <source>
        <dbReference type="Proteomes" id="UP001595909"/>
    </source>
</evidence>
<evidence type="ECO:0000256" key="1">
    <source>
        <dbReference type="ARBA" id="ARBA00005721"/>
    </source>
</evidence>
<name>A0ABV9RMK9_9PSEU</name>
<evidence type="ECO:0000313" key="3">
    <source>
        <dbReference type="EMBL" id="MFC4834749.1"/>
    </source>
</evidence>
<organism evidence="3 4">
    <name type="scientific">Actinomycetospora chibensis</name>
    <dbReference type="NCBI Taxonomy" id="663606"/>
    <lineage>
        <taxon>Bacteria</taxon>
        <taxon>Bacillati</taxon>
        <taxon>Actinomycetota</taxon>
        <taxon>Actinomycetes</taxon>
        <taxon>Pseudonocardiales</taxon>
        <taxon>Pseudonocardiaceae</taxon>
        <taxon>Actinomycetospora</taxon>
    </lineage>
</organism>
<accession>A0ABV9RMK9</accession>
<dbReference type="Pfam" id="PF03780">
    <property type="entry name" value="Asp23"/>
    <property type="match status" value="1"/>
</dbReference>
<reference evidence="4" key="1">
    <citation type="journal article" date="2019" name="Int. J. Syst. Evol. Microbiol.">
        <title>The Global Catalogue of Microorganisms (GCM) 10K type strain sequencing project: providing services to taxonomists for standard genome sequencing and annotation.</title>
        <authorList>
            <consortium name="The Broad Institute Genomics Platform"/>
            <consortium name="The Broad Institute Genome Sequencing Center for Infectious Disease"/>
            <person name="Wu L."/>
            <person name="Ma J."/>
        </authorList>
    </citation>
    <scope>NUCLEOTIDE SEQUENCE [LARGE SCALE GENOMIC DNA]</scope>
    <source>
        <strain evidence="4">CCUG 50347</strain>
    </source>
</reference>
<proteinExistence type="inferred from homology"/>
<comment type="similarity">
    <text evidence="1">Belongs to the asp23 family.</text>
</comment>
<dbReference type="Proteomes" id="UP001595909">
    <property type="component" value="Unassembled WGS sequence"/>
</dbReference>
<comment type="caution">
    <text evidence="3">The sequence shown here is derived from an EMBL/GenBank/DDBJ whole genome shotgun (WGS) entry which is preliminary data.</text>
</comment>
<dbReference type="RefSeq" id="WP_337994185.1">
    <property type="nucleotide sequence ID" value="NZ_BAABHN010000041.1"/>
</dbReference>
<dbReference type="EMBL" id="JBHSIM010000041">
    <property type="protein sequence ID" value="MFC4834749.1"/>
    <property type="molecule type" value="Genomic_DNA"/>
</dbReference>
<feature type="region of interest" description="Disordered" evidence="2">
    <location>
        <begin position="1"/>
        <end position="32"/>
    </location>
</feature>
<gene>
    <name evidence="3" type="ORF">ACFPEL_20210</name>
</gene>
<sequence>MNSPDSTIGSPAPDDSPTGKLQIDTAGERGSLSIDDTVVEKVAAAAAGEIDGVRGAARRVLGVPTGSDDGDGRPRVSARVTGQTAALEVRLSVVYPASVRATTEAVRSHLRDRVHALTELTVSRVDVSVAALTSTTTGTRRVIA</sequence>
<protein>
    <submittedName>
        <fullName evidence="3">Asp23/Gls24 family envelope stress response protein</fullName>
    </submittedName>
</protein>